<sequence length="93" mass="10097">MRYLGGTPIVVSHADDSTVDSKRFSTPACRTDWLALEVEPRKPLELAAVYPGVYGDATSSAADEVDYRRSVSGRTDDFRVRLTQKSGRSSGGS</sequence>
<dbReference type="Proteomes" id="UP000182829">
    <property type="component" value="Unassembled WGS sequence"/>
</dbReference>
<organism evidence="1 2">
    <name type="scientific">Natronobacterium gregoryi</name>
    <dbReference type="NCBI Taxonomy" id="44930"/>
    <lineage>
        <taxon>Archaea</taxon>
        <taxon>Methanobacteriati</taxon>
        <taxon>Methanobacteriota</taxon>
        <taxon>Stenosarchaea group</taxon>
        <taxon>Halobacteria</taxon>
        <taxon>Halobacteriales</taxon>
        <taxon>Natrialbaceae</taxon>
        <taxon>Natronobacterium</taxon>
    </lineage>
</organism>
<proteinExistence type="predicted"/>
<protein>
    <submittedName>
        <fullName evidence="1">Uncharacterized protein</fullName>
    </submittedName>
</protein>
<gene>
    <name evidence="1" type="ORF">SAMN05443661_101186</name>
</gene>
<accession>A0A1I3IZE0</accession>
<reference evidence="1 2" key="1">
    <citation type="submission" date="2016-10" db="EMBL/GenBank/DDBJ databases">
        <authorList>
            <person name="de Groot N.N."/>
        </authorList>
    </citation>
    <scope>NUCLEOTIDE SEQUENCE [LARGE SCALE GENOMIC DNA]</scope>
    <source>
        <strain evidence="1 2">SP2</strain>
    </source>
</reference>
<dbReference type="AlphaFoldDB" id="A0A1I3IZE0"/>
<evidence type="ECO:0000313" key="1">
    <source>
        <dbReference type="EMBL" id="SFI53225.1"/>
    </source>
</evidence>
<evidence type="ECO:0000313" key="2">
    <source>
        <dbReference type="Proteomes" id="UP000182829"/>
    </source>
</evidence>
<name>A0A1I3IZE0_9EURY</name>
<dbReference type="EMBL" id="FORO01000001">
    <property type="protein sequence ID" value="SFI53225.1"/>
    <property type="molecule type" value="Genomic_DNA"/>
</dbReference>